<dbReference type="OrthoDB" id="4540472at2"/>
<reference evidence="1 2" key="1">
    <citation type="journal article" date="2014" name="Genome Announc.">
        <title>Draft Genome Sequence of Propane- and Butane-Oxidizing Actinobacterium Rhodococcus ruber IEGM 231.</title>
        <authorList>
            <person name="Ivshina I.B."/>
            <person name="Kuyukina M.S."/>
            <person name="Krivoruchko A.V."/>
            <person name="Barbe V."/>
            <person name="Fischer C."/>
        </authorList>
    </citation>
    <scope>NUCLEOTIDE SEQUENCE [LARGE SCALE GENOMIC DNA]</scope>
</reference>
<gene>
    <name evidence="1" type="ORF">RHRU231_230043</name>
</gene>
<sequence length="77" mass="8255">MTTPARDAGIGISPCYRYLHEAIEVLAAEAPELFEVRKQRLGRGDTHIVVDSALIPTDRATETTPGTVIRGGPILGL</sequence>
<dbReference type="Proteomes" id="UP000042997">
    <property type="component" value="Unassembled WGS sequence"/>
</dbReference>
<dbReference type="EMBL" id="CCSD01000032">
    <property type="protein sequence ID" value="CDZ87215.1"/>
    <property type="molecule type" value="Genomic_DNA"/>
</dbReference>
<dbReference type="AlphaFoldDB" id="A0A098BG63"/>
<evidence type="ECO:0000313" key="1">
    <source>
        <dbReference type="EMBL" id="CDZ87215.1"/>
    </source>
</evidence>
<proteinExistence type="predicted"/>
<evidence type="ECO:0000313" key="2">
    <source>
        <dbReference type="Proteomes" id="UP000042997"/>
    </source>
</evidence>
<protein>
    <submittedName>
        <fullName evidence="1">Transposase</fullName>
    </submittedName>
</protein>
<dbReference type="RefSeq" id="WP_052455238.1">
    <property type="nucleotide sequence ID" value="NZ_JAJNCM010000047.1"/>
</dbReference>
<name>A0A098BG63_9NOCA</name>
<accession>A0A098BG63</accession>
<organism evidence="1 2">
    <name type="scientific">Rhodococcus ruber</name>
    <dbReference type="NCBI Taxonomy" id="1830"/>
    <lineage>
        <taxon>Bacteria</taxon>
        <taxon>Bacillati</taxon>
        <taxon>Actinomycetota</taxon>
        <taxon>Actinomycetes</taxon>
        <taxon>Mycobacteriales</taxon>
        <taxon>Nocardiaceae</taxon>
        <taxon>Rhodococcus</taxon>
    </lineage>
</organism>